<proteinExistence type="predicted"/>
<evidence type="ECO:0000313" key="2">
    <source>
        <dbReference type="EMBL" id="GLK09211.1"/>
    </source>
</evidence>
<reference evidence="2" key="2">
    <citation type="submission" date="2023-01" db="EMBL/GenBank/DDBJ databases">
        <authorList>
            <person name="Sun Q."/>
            <person name="Evtushenko L."/>
        </authorList>
    </citation>
    <scope>NUCLEOTIDE SEQUENCE</scope>
    <source>
        <strain evidence="2">VKM Ac-2007</strain>
    </source>
</reference>
<gene>
    <name evidence="2" type="ORF">GCM10017600_26170</name>
</gene>
<dbReference type="InterPro" id="IPR041347">
    <property type="entry name" value="MftR_C"/>
</dbReference>
<feature type="domain" description="MftR C-terminal" evidence="1">
    <location>
        <begin position="24"/>
        <end position="134"/>
    </location>
</feature>
<keyword evidence="3" id="KW-1185">Reference proteome</keyword>
<accession>A0A9W6HZJ4</accession>
<evidence type="ECO:0000313" key="3">
    <source>
        <dbReference type="Proteomes" id="UP001143474"/>
    </source>
</evidence>
<reference evidence="2" key="1">
    <citation type="journal article" date="2014" name="Int. J. Syst. Evol. Microbiol.">
        <title>Complete genome sequence of Corynebacterium casei LMG S-19264T (=DSM 44701T), isolated from a smear-ripened cheese.</title>
        <authorList>
            <consortium name="US DOE Joint Genome Institute (JGI-PGF)"/>
            <person name="Walter F."/>
            <person name="Albersmeier A."/>
            <person name="Kalinowski J."/>
            <person name="Ruckert C."/>
        </authorList>
    </citation>
    <scope>NUCLEOTIDE SEQUENCE</scope>
    <source>
        <strain evidence="2">VKM Ac-2007</strain>
    </source>
</reference>
<dbReference type="Proteomes" id="UP001143474">
    <property type="component" value="Unassembled WGS sequence"/>
</dbReference>
<name>A0A9W6HZJ4_9ACTN</name>
<dbReference type="Pfam" id="PF17754">
    <property type="entry name" value="TetR_C_14"/>
    <property type="match status" value="1"/>
</dbReference>
<organism evidence="2 3">
    <name type="scientific">Streptosporangium carneum</name>
    <dbReference type="NCBI Taxonomy" id="47481"/>
    <lineage>
        <taxon>Bacteria</taxon>
        <taxon>Bacillati</taxon>
        <taxon>Actinomycetota</taxon>
        <taxon>Actinomycetes</taxon>
        <taxon>Streptosporangiales</taxon>
        <taxon>Streptosporangiaceae</taxon>
        <taxon>Streptosporangium</taxon>
    </lineage>
</organism>
<dbReference type="EMBL" id="BSEV01000004">
    <property type="protein sequence ID" value="GLK09211.1"/>
    <property type="molecule type" value="Genomic_DNA"/>
</dbReference>
<dbReference type="Gene3D" id="1.10.357.10">
    <property type="entry name" value="Tetracycline Repressor, domain 2"/>
    <property type="match status" value="1"/>
</dbReference>
<protein>
    <recommendedName>
        <fullName evidence="1">MftR C-terminal domain-containing protein</fullName>
    </recommendedName>
</protein>
<comment type="caution">
    <text evidence="2">The sequence shown here is derived from an EMBL/GenBank/DDBJ whole genome shotgun (WGS) entry which is preliminary data.</text>
</comment>
<sequence>MVGKYEIIGTRLAESFAARPREEAVWVSLRRAFDQVAGYFDDETHGSRALMMERIIRDHPTLTAGHLERVSRMQELLLPTVRERTGRTDPADPRPAAIIGAAFSCLLAAQATWLSSEGALSFADLLDDAMDAVRSR</sequence>
<dbReference type="AlphaFoldDB" id="A0A9W6HZJ4"/>
<evidence type="ECO:0000259" key="1">
    <source>
        <dbReference type="Pfam" id="PF17754"/>
    </source>
</evidence>